<accession>A0A1W2DI82</accession>
<dbReference type="Gene3D" id="2.60.40.10">
    <property type="entry name" value="Immunoglobulins"/>
    <property type="match status" value="1"/>
</dbReference>
<dbReference type="EMBL" id="FWYB01000007">
    <property type="protein sequence ID" value="SMC97230.1"/>
    <property type="molecule type" value="Genomic_DNA"/>
</dbReference>
<reference evidence="1 2" key="1">
    <citation type="submission" date="2017-04" db="EMBL/GenBank/DDBJ databases">
        <authorList>
            <person name="Afonso C.L."/>
            <person name="Miller P.J."/>
            <person name="Scott M.A."/>
            <person name="Spackman E."/>
            <person name="Goraichik I."/>
            <person name="Dimitrov K.M."/>
            <person name="Suarez D.L."/>
            <person name="Swayne D.E."/>
        </authorList>
    </citation>
    <scope>NUCLEOTIDE SEQUENCE [LARGE SCALE GENOMIC DNA]</scope>
    <source>
        <strain evidence="1 2">DSM 19625</strain>
    </source>
</reference>
<protein>
    <submittedName>
        <fullName evidence="1">Gliding motility-associated C-terminal domain-containing protein</fullName>
    </submittedName>
</protein>
<dbReference type="NCBIfam" id="TIGR04131">
    <property type="entry name" value="Bac_Flav_CTERM"/>
    <property type="match status" value="1"/>
</dbReference>
<dbReference type="STRING" id="475255.SAMN04488101_10741"/>
<gene>
    <name evidence="1" type="ORF">SAMN04488101_10741</name>
</gene>
<organism evidence="1 2">
    <name type="scientific">Pedobacter nyackensis</name>
    <dbReference type="NCBI Taxonomy" id="475255"/>
    <lineage>
        <taxon>Bacteria</taxon>
        <taxon>Pseudomonadati</taxon>
        <taxon>Bacteroidota</taxon>
        <taxon>Sphingobacteriia</taxon>
        <taxon>Sphingobacteriales</taxon>
        <taxon>Sphingobacteriaceae</taxon>
        <taxon>Pedobacter</taxon>
    </lineage>
</organism>
<dbReference type="RefSeq" id="WP_144009502.1">
    <property type="nucleotide sequence ID" value="NZ_FWYB01000007.1"/>
</dbReference>
<dbReference type="InterPro" id="IPR026341">
    <property type="entry name" value="T9SS_type_B"/>
</dbReference>
<dbReference type="Proteomes" id="UP000192678">
    <property type="component" value="Unassembled WGS sequence"/>
</dbReference>
<evidence type="ECO:0000313" key="1">
    <source>
        <dbReference type="EMBL" id="SMC97230.1"/>
    </source>
</evidence>
<evidence type="ECO:0000313" key="2">
    <source>
        <dbReference type="Proteomes" id="UP000192678"/>
    </source>
</evidence>
<keyword evidence="2" id="KW-1185">Reference proteome</keyword>
<dbReference type="Gene3D" id="2.60.120.260">
    <property type="entry name" value="Galactose-binding domain-like"/>
    <property type="match status" value="1"/>
</dbReference>
<sequence length="628" mass="67911">MLSVCFWQTGLAQTSLCNGALGDPIRKIDFGRGADPRGGPIPETSFQFNATSTPSDGWYTIAKTTNGMHPGNWHQIGNHTPNDPDGYMMVINASDNPSVFYEAPVPNLCPNTTYQFAAWLINLLTYSGKKPNLTFTIVTEQETFTYNTGDIAEGSATDWLQRGFLFKTPSDVNNIIIRIRNNGPGGTGNDIAIDDITFSPCGPVIIPSIDNAVTPSKTICVGDTRDLLLSAEVTSGVYTNTEYLWQELDVNGIWQDLPAETTNHFTKHFNNALVGRYKYRLLVAEQGNINSPNCRANSPEFELNVVPLPIPIVNTPLAVCIGAPINLSVNEASTYKWTGPNNFNSEERSPIIPNATADMAGTYNITISNDAGCQASAQVEVTIIPGPTARIDAIVPICKGTSVALNASGGIAYRWLPATGLSATDIPDPVATPTETTTYTVFVSNGLCESQAQVTVNVIKELLADAGADQKIIKGNSAKLNGQAMGENIDRTFWTPAIYLDDPTKLNPIASPAVSTTYTLNIVSSSGCISRSDEVFVKVYDKLIVPSAFSPNGDGINDLWNIVAIDTYTKPKVKVMNRYGQLVFEGSGNEIAWNGKRGQEEVPVGVYYYMIYLEPGLKPLSGSLMVIR</sequence>
<dbReference type="Pfam" id="PF13585">
    <property type="entry name" value="CHU_C"/>
    <property type="match status" value="1"/>
</dbReference>
<name>A0A1W2DI82_9SPHI</name>
<dbReference type="InterPro" id="IPR013783">
    <property type="entry name" value="Ig-like_fold"/>
</dbReference>
<dbReference type="AlphaFoldDB" id="A0A1W2DI82"/>
<proteinExistence type="predicted"/>
<dbReference type="OrthoDB" id="1652165at2"/>